<dbReference type="EMBL" id="MU574196">
    <property type="protein sequence ID" value="KAI5610533.1"/>
    <property type="molecule type" value="Genomic_DNA"/>
</dbReference>
<keyword evidence="2" id="KW-1185">Reference proteome</keyword>
<evidence type="ECO:0000313" key="1">
    <source>
        <dbReference type="EMBL" id="KAI5610533.1"/>
    </source>
</evidence>
<evidence type="ECO:0000313" key="2">
    <source>
        <dbReference type="Proteomes" id="UP001205998"/>
    </source>
</evidence>
<dbReference type="GO" id="GO:0016874">
    <property type="term" value="F:ligase activity"/>
    <property type="evidence" value="ECO:0007669"/>
    <property type="project" value="UniProtKB-KW"/>
</dbReference>
<name>A0AAD5A667_SILAS</name>
<reference evidence="1" key="1">
    <citation type="submission" date="2018-07" db="EMBL/GenBank/DDBJ databases">
        <title>Comparative genomics of catfishes provides insights into carnivory and benthic adaptation.</title>
        <authorList>
            <person name="Zhang Y."/>
            <person name="Wang D."/>
            <person name="Peng Z."/>
            <person name="Zheng S."/>
            <person name="Shao F."/>
            <person name="Tao W."/>
        </authorList>
    </citation>
    <scope>NUCLEOTIDE SEQUENCE</scope>
    <source>
        <strain evidence="1">Chongqing</strain>
    </source>
</reference>
<accession>A0AAD5A667</accession>
<keyword evidence="1" id="KW-0436">Ligase</keyword>
<organism evidence="1 2">
    <name type="scientific">Silurus asotus</name>
    <name type="common">Amur catfish</name>
    <name type="synonym">Parasilurus asotus</name>
    <dbReference type="NCBI Taxonomy" id="30991"/>
    <lineage>
        <taxon>Eukaryota</taxon>
        <taxon>Metazoa</taxon>
        <taxon>Chordata</taxon>
        <taxon>Craniata</taxon>
        <taxon>Vertebrata</taxon>
        <taxon>Euteleostomi</taxon>
        <taxon>Actinopterygii</taxon>
        <taxon>Neopterygii</taxon>
        <taxon>Teleostei</taxon>
        <taxon>Ostariophysi</taxon>
        <taxon>Siluriformes</taxon>
        <taxon>Siluridae</taxon>
        <taxon>Silurus</taxon>
    </lineage>
</organism>
<dbReference type="Proteomes" id="UP001205998">
    <property type="component" value="Unassembled WGS sequence"/>
</dbReference>
<dbReference type="AlphaFoldDB" id="A0AAD5A667"/>
<proteinExistence type="predicted"/>
<feature type="non-terminal residue" evidence="1">
    <location>
        <position position="91"/>
    </location>
</feature>
<feature type="non-terminal residue" evidence="1">
    <location>
        <position position="1"/>
    </location>
</feature>
<comment type="caution">
    <text evidence="1">The sequence shown here is derived from an EMBL/GenBank/DDBJ whole genome shotgun (WGS) entry which is preliminary data.</text>
</comment>
<gene>
    <name evidence="1" type="ORF">C0J50_9310</name>
</gene>
<protein>
    <submittedName>
        <fullName evidence="1">Ubiquitin-protein ligase E3C</fullName>
    </submittedName>
</protein>
<sequence length="91" mass="10099">LLQLCGDDGVNVAVPMRMLEVFSSERTYLPPLQDAATAAALTEQVLHFMVQKGYYRTMYVLANHKLPASLDYSDAPSLPLAHTLLEHTLKP</sequence>